<sequence length="701" mass="79602">MTLKERSEAAQSWRCRQGWKPKTRSNADHFGLQTIDDVLPWIVVCVHHAADRRTWTVVSILPSSTVADPMKKPIILQRSAVAHLDNGIRMARQWFDASLALNGSGPRPLIPSTSIDSPLPTSISRERSRRKPVVPAKLSLDGGRPGSSRRLGDNTIPQSSGKSPWNHQTDRQWNGRVFSISAFSPAGFSNSCGKGASYADKLPIRKRKIPPLVLGEKRIPVPCNSETSVLNGARTSVGDLTVVPAERPEEPRATLPCSFVRNRVPRKARRRKRVTQVDTMVHEAGQEPNSDNAKEERLPHSAAENQVIVMVDKDFNSVNMKSLTGKTKRKVSEKTLRHRETCARMYDRLIHGLVEIPPEAIRGSSTLETGDRTKAHAICTQVFSHRDDWLNEPGLRLMDFYHLMKDDVRLLCWLARRRLIANRLQCNKGGCVDQLYLIRDTGSPDGWTWRCDSCQNKRSIRHRSIFTHCDMNIRTATQILYLWSVGHPSNLIPCDTDTSIQDTNDWLYCIREVCRETNSELKERIGGLQEDGDAASYCRVVEVDECMFTCWLEDPLVGPTVKEIWLIGGVERGTERTFLARCPHNNRDAFSLVPVIREYVKPGTAVITDDWEGYSPLSQLPEGYLHYVTGRTRGARESEQGAVHIQTVIGHWSHWKRHFESLNGTKVEEFETRLDEYLWRMRHSKAILQSFCYSVTLLFEV</sequence>
<evidence type="ECO:0000256" key="1">
    <source>
        <dbReference type="SAM" id="MobiDB-lite"/>
    </source>
</evidence>
<dbReference type="PANTHER" id="PTHR47163:SF2">
    <property type="entry name" value="SI:DKEY-17M8.2"/>
    <property type="match status" value="1"/>
</dbReference>
<dbReference type="PANTHER" id="PTHR47163">
    <property type="entry name" value="DDE_TNP_IS1595 DOMAIN-CONTAINING PROTEIN"/>
    <property type="match status" value="1"/>
</dbReference>
<name>A0A4V3SFU2_OPIFE</name>
<accession>A0A4V3SFU2</accession>
<feature type="domain" description="ISXO2-like transposase" evidence="2">
    <location>
        <begin position="555"/>
        <end position="682"/>
    </location>
</feature>
<dbReference type="InterPro" id="IPR024445">
    <property type="entry name" value="Tnp_ISXO2-like"/>
</dbReference>
<dbReference type="EMBL" id="SJOL01005810">
    <property type="protein sequence ID" value="TGZ69784.1"/>
    <property type="molecule type" value="Genomic_DNA"/>
</dbReference>
<evidence type="ECO:0000313" key="3">
    <source>
        <dbReference type="EMBL" id="TGZ69784.1"/>
    </source>
</evidence>
<dbReference type="InterPro" id="IPR053164">
    <property type="entry name" value="IS1016-like_transposase"/>
</dbReference>
<gene>
    <name evidence="3" type="ORF">CRM22_003543</name>
</gene>
<evidence type="ECO:0000259" key="2">
    <source>
        <dbReference type="SMART" id="SM01126"/>
    </source>
</evidence>
<dbReference type="Proteomes" id="UP000308267">
    <property type="component" value="Unassembled WGS sequence"/>
</dbReference>
<dbReference type="OrthoDB" id="6412411at2759"/>
<organism evidence="3 4">
    <name type="scientific">Opisthorchis felineus</name>
    <dbReference type="NCBI Taxonomy" id="147828"/>
    <lineage>
        <taxon>Eukaryota</taxon>
        <taxon>Metazoa</taxon>
        <taxon>Spiralia</taxon>
        <taxon>Lophotrochozoa</taxon>
        <taxon>Platyhelminthes</taxon>
        <taxon>Trematoda</taxon>
        <taxon>Digenea</taxon>
        <taxon>Opisthorchiida</taxon>
        <taxon>Opisthorchiata</taxon>
        <taxon>Opisthorchiidae</taxon>
        <taxon>Opisthorchis</taxon>
    </lineage>
</organism>
<reference evidence="3 4" key="1">
    <citation type="journal article" date="2019" name="BMC Genomics">
        <title>New insights from Opisthorchis felineus genome: update on genomics of the epidemiologically important liver flukes.</title>
        <authorList>
            <person name="Ershov N.I."/>
            <person name="Mordvinov V.A."/>
            <person name="Prokhortchouk E.B."/>
            <person name="Pakharukova M.Y."/>
            <person name="Gunbin K.V."/>
            <person name="Ustyantsev K."/>
            <person name="Genaev M.A."/>
            <person name="Blinov A.G."/>
            <person name="Mazur A."/>
            <person name="Boulygina E."/>
            <person name="Tsygankova S."/>
            <person name="Khrameeva E."/>
            <person name="Chekanov N."/>
            <person name="Fan G."/>
            <person name="Xiao A."/>
            <person name="Zhang H."/>
            <person name="Xu X."/>
            <person name="Yang H."/>
            <person name="Solovyev V."/>
            <person name="Lee S.M."/>
            <person name="Liu X."/>
            <person name="Afonnikov D.A."/>
            <person name="Skryabin K.G."/>
        </authorList>
    </citation>
    <scope>NUCLEOTIDE SEQUENCE [LARGE SCALE GENOMIC DNA]</scope>
    <source>
        <strain evidence="3">AK-0245</strain>
        <tissue evidence="3">Whole organism</tissue>
    </source>
</reference>
<dbReference type="AlphaFoldDB" id="A0A4V3SFU2"/>
<feature type="region of interest" description="Disordered" evidence="1">
    <location>
        <begin position="107"/>
        <end position="170"/>
    </location>
</feature>
<proteinExistence type="predicted"/>
<keyword evidence="4" id="KW-1185">Reference proteome</keyword>
<protein>
    <recommendedName>
        <fullName evidence="2">ISXO2-like transposase domain-containing protein</fullName>
    </recommendedName>
</protein>
<evidence type="ECO:0000313" key="4">
    <source>
        <dbReference type="Proteomes" id="UP000308267"/>
    </source>
</evidence>
<dbReference type="STRING" id="147828.A0A4V3SFU2"/>
<dbReference type="SMART" id="SM01126">
    <property type="entry name" value="DDE_Tnp_IS1595"/>
    <property type="match status" value="1"/>
</dbReference>
<feature type="compositionally biased region" description="Polar residues" evidence="1">
    <location>
        <begin position="111"/>
        <end position="123"/>
    </location>
</feature>
<dbReference type="Pfam" id="PF12762">
    <property type="entry name" value="DDE_Tnp_IS1595"/>
    <property type="match status" value="1"/>
</dbReference>
<feature type="compositionally biased region" description="Polar residues" evidence="1">
    <location>
        <begin position="155"/>
        <end position="167"/>
    </location>
</feature>
<comment type="caution">
    <text evidence="3">The sequence shown here is derived from an EMBL/GenBank/DDBJ whole genome shotgun (WGS) entry which is preliminary data.</text>
</comment>